<evidence type="ECO:0000313" key="3">
    <source>
        <dbReference type="Proteomes" id="UP000054560"/>
    </source>
</evidence>
<feature type="compositionally biased region" description="Polar residues" evidence="1">
    <location>
        <begin position="27"/>
        <end position="51"/>
    </location>
</feature>
<dbReference type="AlphaFoldDB" id="A0A0L0F822"/>
<sequence>VHLNLHQSHTQTHTHTHTHPTSLLSTGESPHSNLSSGRVSPLSHAQNSTDFMHQYTEAEALQDRHEAQDDHFEAYR</sequence>
<dbReference type="RefSeq" id="XP_014146170.1">
    <property type="nucleotide sequence ID" value="XM_014290695.1"/>
</dbReference>
<evidence type="ECO:0000256" key="1">
    <source>
        <dbReference type="SAM" id="MobiDB-lite"/>
    </source>
</evidence>
<gene>
    <name evidence="2" type="ORF">SARC_15178</name>
</gene>
<proteinExistence type="predicted"/>
<organism evidence="2 3">
    <name type="scientific">Sphaeroforma arctica JP610</name>
    <dbReference type="NCBI Taxonomy" id="667725"/>
    <lineage>
        <taxon>Eukaryota</taxon>
        <taxon>Ichthyosporea</taxon>
        <taxon>Ichthyophonida</taxon>
        <taxon>Sphaeroforma</taxon>
    </lineage>
</organism>
<accession>A0A0L0F822</accession>
<keyword evidence="3" id="KW-1185">Reference proteome</keyword>
<feature type="non-terminal residue" evidence="2">
    <location>
        <position position="1"/>
    </location>
</feature>
<evidence type="ECO:0000313" key="2">
    <source>
        <dbReference type="EMBL" id="KNC72268.1"/>
    </source>
</evidence>
<reference evidence="2 3" key="1">
    <citation type="submission" date="2011-02" db="EMBL/GenBank/DDBJ databases">
        <title>The Genome Sequence of Sphaeroforma arctica JP610.</title>
        <authorList>
            <consortium name="The Broad Institute Genome Sequencing Platform"/>
            <person name="Russ C."/>
            <person name="Cuomo C."/>
            <person name="Young S.K."/>
            <person name="Zeng Q."/>
            <person name="Gargeya S."/>
            <person name="Alvarado L."/>
            <person name="Berlin A."/>
            <person name="Chapman S.B."/>
            <person name="Chen Z."/>
            <person name="Freedman E."/>
            <person name="Gellesch M."/>
            <person name="Goldberg J."/>
            <person name="Griggs A."/>
            <person name="Gujja S."/>
            <person name="Heilman E."/>
            <person name="Heiman D."/>
            <person name="Howarth C."/>
            <person name="Mehta T."/>
            <person name="Neiman D."/>
            <person name="Pearson M."/>
            <person name="Roberts A."/>
            <person name="Saif S."/>
            <person name="Shea T."/>
            <person name="Shenoy N."/>
            <person name="Sisk P."/>
            <person name="Stolte C."/>
            <person name="Sykes S."/>
            <person name="White J."/>
            <person name="Yandava C."/>
            <person name="Burger G."/>
            <person name="Gray M.W."/>
            <person name="Holland P.W.H."/>
            <person name="King N."/>
            <person name="Lang F.B.F."/>
            <person name="Roger A.J."/>
            <person name="Ruiz-Trillo I."/>
            <person name="Haas B."/>
            <person name="Nusbaum C."/>
            <person name="Birren B."/>
        </authorList>
    </citation>
    <scope>NUCLEOTIDE SEQUENCE [LARGE SCALE GENOMIC DNA]</scope>
    <source>
        <strain evidence="2 3">JP610</strain>
    </source>
</reference>
<feature type="region of interest" description="Disordered" evidence="1">
    <location>
        <begin position="1"/>
        <end position="76"/>
    </location>
</feature>
<dbReference type="Proteomes" id="UP000054560">
    <property type="component" value="Unassembled WGS sequence"/>
</dbReference>
<feature type="compositionally biased region" description="Basic and acidic residues" evidence="1">
    <location>
        <begin position="61"/>
        <end position="76"/>
    </location>
</feature>
<dbReference type="EMBL" id="KQ247320">
    <property type="protein sequence ID" value="KNC72268.1"/>
    <property type="molecule type" value="Genomic_DNA"/>
</dbReference>
<feature type="compositionally biased region" description="Low complexity" evidence="1">
    <location>
        <begin position="1"/>
        <end position="11"/>
    </location>
</feature>
<dbReference type="GeneID" id="25915682"/>
<protein>
    <submittedName>
        <fullName evidence="2">Uncharacterized protein</fullName>
    </submittedName>
</protein>
<name>A0A0L0F822_9EUKA</name>